<dbReference type="InterPro" id="IPR006035">
    <property type="entry name" value="Ureohydrolase"/>
</dbReference>
<evidence type="ECO:0000256" key="4">
    <source>
        <dbReference type="PROSITE-ProRule" id="PRU00742"/>
    </source>
</evidence>
<keyword evidence="2 5" id="KW-0378">Hydrolase</keyword>
<dbReference type="InterPro" id="IPR023696">
    <property type="entry name" value="Ureohydrolase_dom_sf"/>
</dbReference>
<gene>
    <name evidence="5" type="ORF">ACFFGN_00165</name>
</gene>
<dbReference type="EMBL" id="JBHLTC010000001">
    <property type="protein sequence ID" value="MFC0622457.1"/>
    <property type="molecule type" value="Genomic_DNA"/>
</dbReference>
<comment type="similarity">
    <text evidence="4">Belongs to the arginase family.</text>
</comment>
<reference evidence="5 6" key="1">
    <citation type="submission" date="2024-09" db="EMBL/GenBank/DDBJ databases">
        <authorList>
            <person name="Sun Q."/>
            <person name="Mori K."/>
        </authorList>
    </citation>
    <scope>NUCLEOTIDE SEQUENCE [LARGE SCALE GENOMIC DNA]</scope>
    <source>
        <strain evidence="5 6">CGMCC 1.15906</strain>
    </source>
</reference>
<evidence type="ECO:0000256" key="1">
    <source>
        <dbReference type="ARBA" id="ARBA00022723"/>
    </source>
</evidence>
<accession>A0ABV6QFE6</accession>
<dbReference type="PROSITE" id="PS51409">
    <property type="entry name" value="ARGINASE_2"/>
    <property type="match status" value="1"/>
</dbReference>
<dbReference type="EC" id="3.5.3.-" evidence="5"/>
<keyword evidence="1" id="KW-0479">Metal-binding</keyword>
<protein>
    <submittedName>
        <fullName evidence="5">Arginase family protein</fullName>
        <ecNumber evidence="5">3.5.3.-</ecNumber>
    </submittedName>
</protein>
<dbReference type="Proteomes" id="UP001589890">
    <property type="component" value="Unassembled WGS sequence"/>
</dbReference>
<comment type="caution">
    <text evidence="5">The sequence shown here is derived from an EMBL/GenBank/DDBJ whole genome shotgun (WGS) entry which is preliminary data.</text>
</comment>
<evidence type="ECO:0000256" key="2">
    <source>
        <dbReference type="ARBA" id="ARBA00022801"/>
    </source>
</evidence>
<evidence type="ECO:0000313" key="6">
    <source>
        <dbReference type="Proteomes" id="UP001589890"/>
    </source>
</evidence>
<dbReference type="PANTHER" id="PTHR43782">
    <property type="entry name" value="ARGINASE"/>
    <property type="match status" value="1"/>
</dbReference>
<keyword evidence="3" id="KW-0464">Manganese</keyword>
<dbReference type="RefSeq" id="WP_380043122.1">
    <property type="nucleotide sequence ID" value="NZ_JBHLTC010000001.1"/>
</dbReference>
<proteinExistence type="inferred from homology"/>
<name>A0ABV6QFE6_9ACTN</name>
<dbReference type="Pfam" id="PF00491">
    <property type="entry name" value="Arginase"/>
    <property type="match status" value="1"/>
</dbReference>
<evidence type="ECO:0000256" key="3">
    <source>
        <dbReference type="ARBA" id="ARBA00023211"/>
    </source>
</evidence>
<keyword evidence="6" id="KW-1185">Reference proteome</keyword>
<evidence type="ECO:0000313" key="5">
    <source>
        <dbReference type="EMBL" id="MFC0622457.1"/>
    </source>
</evidence>
<dbReference type="PANTHER" id="PTHR43782:SF3">
    <property type="entry name" value="ARGINASE"/>
    <property type="match status" value="1"/>
</dbReference>
<dbReference type="SUPFAM" id="SSF52768">
    <property type="entry name" value="Arginase/deacetylase"/>
    <property type="match status" value="1"/>
</dbReference>
<organism evidence="5 6">
    <name type="scientific">Kribbella deserti</name>
    <dbReference type="NCBI Taxonomy" id="1926257"/>
    <lineage>
        <taxon>Bacteria</taxon>
        <taxon>Bacillati</taxon>
        <taxon>Actinomycetota</taxon>
        <taxon>Actinomycetes</taxon>
        <taxon>Propionibacteriales</taxon>
        <taxon>Kribbellaceae</taxon>
        <taxon>Kribbella</taxon>
    </lineage>
</organism>
<dbReference type="CDD" id="cd09999">
    <property type="entry name" value="Arginase-like_1"/>
    <property type="match status" value="1"/>
</dbReference>
<dbReference type="GO" id="GO:0016787">
    <property type="term" value="F:hydrolase activity"/>
    <property type="evidence" value="ECO:0007669"/>
    <property type="project" value="UniProtKB-KW"/>
</dbReference>
<dbReference type="Gene3D" id="3.40.800.10">
    <property type="entry name" value="Ureohydrolase domain"/>
    <property type="match status" value="1"/>
</dbReference>
<sequence length="294" mass="30520">MATIELLGVPSSAGAHWPGQEKAPAALRQAGLGTALREAGVDFLDAGDAPVSRWQPVREADGLSNASTVVAVARRTAERVGATLAEGRLPVVLGGDCSITVGAMAGLSTVEPEPGLVYFDGGFDLGTPATTPGGIADSMGLAHLLGEPGCHQPLASVGPTMAVDAVLGFGVNDSGELSDQRGLRHFASADVRRTGVAMAKEARELMEARGRRFLVHFDVDVIDFFDLPIADVPVHVDDHTGLRFALTMDCLDVFLASPALGGLVVTELNPDHAVPADIAAFAARLARSLTRTRT</sequence>